<keyword evidence="1" id="KW-0472">Membrane</keyword>
<sequence length="138" mass="14726">MSNENRFPPITQLATVSLAGVVVGGILMASYAPRRPPLLVPTLLLGLSVVLLIVAVVMLARLNDFAWTTFMKVARWAQLAYIVVAGMIEFSFVRNHTRGAPLLLVTAMLVVFALDVPLIIATTVARYATPGPKAAPAG</sequence>
<gene>
    <name evidence="2" type="ORF">UFOPK3376_01509</name>
</gene>
<evidence type="ECO:0000313" key="2">
    <source>
        <dbReference type="EMBL" id="CAB4880800.1"/>
    </source>
</evidence>
<keyword evidence="1" id="KW-1133">Transmembrane helix</keyword>
<evidence type="ECO:0000256" key="1">
    <source>
        <dbReference type="SAM" id="Phobius"/>
    </source>
</evidence>
<reference evidence="2" key="1">
    <citation type="submission" date="2020-05" db="EMBL/GenBank/DDBJ databases">
        <authorList>
            <person name="Chiriac C."/>
            <person name="Salcher M."/>
            <person name="Ghai R."/>
            <person name="Kavagutti S V."/>
        </authorList>
    </citation>
    <scope>NUCLEOTIDE SEQUENCE</scope>
</reference>
<organism evidence="2">
    <name type="scientific">freshwater metagenome</name>
    <dbReference type="NCBI Taxonomy" id="449393"/>
    <lineage>
        <taxon>unclassified sequences</taxon>
        <taxon>metagenomes</taxon>
        <taxon>ecological metagenomes</taxon>
    </lineage>
</organism>
<feature type="transmembrane region" description="Helical" evidence="1">
    <location>
        <begin position="99"/>
        <end position="120"/>
    </location>
</feature>
<protein>
    <submittedName>
        <fullName evidence="2">Unannotated protein</fullName>
    </submittedName>
</protein>
<feature type="transmembrane region" description="Helical" evidence="1">
    <location>
        <begin position="73"/>
        <end position="93"/>
    </location>
</feature>
<accession>A0A6J7EHN0</accession>
<keyword evidence="1" id="KW-0812">Transmembrane</keyword>
<feature type="transmembrane region" description="Helical" evidence="1">
    <location>
        <begin position="38"/>
        <end position="61"/>
    </location>
</feature>
<dbReference type="EMBL" id="CAFBLP010000034">
    <property type="protein sequence ID" value="CAB4880800.1"/>
    <property type="molecule type" value="Genomic_DNA"/>
</dbReference>
<feature type="transmembrane region" description="Helical" evidence="1">
    <location>
        <begin position="12"/>
        <end position="32"/>
    </location>
</feature>
<proteinExistence type="predicted"/>
<dbReference type="AlphaFoldDB" id="A0A6J7EHN0"/>
<name>A0A6J7EHN0_9ZZZZ</name>